<gene>
    <name evidence="8" type="ORF">niasHT_038028</name>
</gene>
<evidence type="ECO:0000256" key="6">
    <source>
        <dbReference type="RuleBase" id="RU363132"/>
    </source>
</evidence>
<accession>A0ABD2HQN6</accession>
<feature type="transmembrane region" description="Helical" evidence="6">
    <location>
        <begin position="30"/>
        <end position="47"/>
    </location>
</feature>
<evidence type="ECO:0000256" key="3">
    <source>
        <dbReference type="ARBA" id="ARBA00022824"/>
    </source>
</evidence>
<name>A0ABD2HQN6_9BILA</name>
<keyword evidence="2 6" id="KW-0812">Transmembrane</keyword>
<protein>
    <recommendedName>
        <fullName evidence="6">Reticulon-like protein</fullName>
    </recommendedName>
</protein>
<evidence type="ECO:0000313" key="8">
    <source>
        <dbReference type="EMBL" id="KAL3068038.1"/>
    </source>
</evidence>
<dbReference type="InterPro" id="IPR046964">
    <property type="entry name" value="RTN1-4"/>
</dbReference>
<evidence type="ECO:0000256" key="4">
    <source>
        <dbReference type="ARBA" id="ARBA00022989"/>
    </source>
</evidence>
<evidence type="ECO:0000256" key="2">
    <source>
        <dbReference type="ARBA" id="ARBA00022692"/>
    </source>
</evidence>
<evidence type="ECO:0000259" key="7">
    <source>
        <dbReference type="PROSITE" id="PS50845"/>
    </source>
</evidence>
<feature type="domain" description="Reticulon" evidence="7">
    <location>
        <begin position="56"/>
        <end position="250"/>
    </location>
</feature>
<dbReference type="Proteomes" id="UP001620626">
    <property type="component" value="Unassembled WGS sequence"/>
</dbReference>
<comment type="subcellular location">
    <subcellularLocation>
        <location evidence="1 6">Endoplasmic reticulum membrane</location>
        <topology evidence="1 6">Multi-pass membrane protein</topology>
    </subcellularLocation>
</comment>
<sequence>MGKIGSLFSALSSLLSLLVRFSLSLLQYGSLALSLCFSTFLLGKYTVRAIQSRKELLELVYWRDPQKSGAVLASLFLCVYVFQHFSVLSVLINGALCLLLATVGFRVFKLAEAHFKKLPDAGANPYQQYLDMEVAVPMDKLHHHVDLAVEYALFLAKKIRHIYLSDALLDSIKFGLILHSLSYVASWFSGLSLFVLFVLAVFTVPKTYELYKEPIDGYVNLAKEQLELFSNLLQEKLPFLKSPVPEKKGE</sequence>
<proteinExistence type="predicted"/>
<feature type="transmembrane region" description="Helical" evidence="6">
    <location>
        <begin position="181"/>
        <end position="204"/>
    </location>
</feature>
<evidence type="ECO:0000313" key="9">
    <source>
        <dbReference type="Proteomes" id="UP001620626"/>
    </source>
</evidence>
<evidence type="ECO:0000256" key="5">
    <source>
        <dbReference type="ARBA" id="ARBA00023136"/>
    </source>
</evidence>
<evidence type="ECO:0000256" key="1">
    <source>
        <dbReference type="ARBA" id="ARBA00004477"/>
    </source>
</evidence>
<feature type="transmembrane region" description="Helical" evidence="6">
    <location>
        <begin position="91"/>
        <end position="108"/>
    </location>
</feature>
<dbReference type="AlphaFoldDB" id="A0ABD2HQN6"/>
<reference evidence="8 9" key="1">
    <citation type="submission" date="2024-10" db="EMBL/GenBank/DDBJ databases">
        <authorList>
            <person name="Kim D."/>
        </authorList>
    </citation>
    <scope>NUCLEOTIDE SEQUENCE [LARGE SCALE GENOMIC DNA]</scope>
    <source>
        <strain evidence="8">BH-2024</strain>
    </source>
</reference>
<dbReference type="Pfam" id="PF02453">
    <property type="entry name" value="Reticulon"/>
    <property type="match status" value="1"/>
</dbReference>
<dbReference type="PANTHER" id="PTHR45799:SF2">
    <property type="entry name" value="RETICULON-LIKE PROTEIN"/>
    <property type="match status" value="1"/>
</dbReference>
<dbReference type="GO" id="GO:0005789">
    <property type="term" value="C:endoplasmic reticulum membrane"/>
    <property type="evidence" value="ECO:0007669"/>
    <property type="project" value="UniProtKB-SubCell"/>
</dbReference>
<dbReference type="Gene3D" id="1.20.5.2480">
    <property type="match status" value="1"/>
</dbReference>
<dbReference type="EMBL" id="JBICBT010001409">
    <property type="protein sequence ID" value="KAL3068038.1"/>
    <property type="molecule type" value="Genomic_DNA"/>
</dbReference>
<dbReference type="PROSITE" id="PS50845">
    <property type="entry name" value="RETICULON"/>
    <property type="match status" value="1"/>
</dbReference>
<keyword evidence="3 6" id="KW-0256">Endoplasmic reticulum</keyword>
<keyword evidence="4 6" id="KW-1133">Transmembrane helix</keyword>
<dbReference type="PANTHER" id="PTHR45799">
    <property type="entry name" value="RETICULON-LIKE PROTEIN"/>
    <property type="match status" value="1"/>
</dbReference>
<keyword evidence="5 6" id="KW-0472">Membrane</keyword>
<keyword evidence="9" id="KW-1185">Reference proteome</keyword>
<comment type="caution">
    <text evidence="8">The sequence shown here is derived from an EMBL/GenBank/DDBJ whole genome shotgun (WGS) entry which is preliminary data.</text>
</comment>
<organism evidence="8 9">
    <name type="scientific">Heterodera trifolii</name>
    <dbReference type="NCBI Taxonomy" id="157864"/>
    <lineage>
        <taxon>Eukaryota</taxon>
        <taxon>Metazoa</taxon>
        <taxon>Ecdysozoa</taxon>
        <taxon>Nematoda</taxon>
        <taxon>Chromadorea</taxon>
        <taxon>Rhabditida</taxon>
        <taxon>Tylenchina</taxon>
        <taxon>Tylenchomorpha</taxon>
        <taxon>Tylenchoidea</taxon>
        <taxon>Heteroderidae</taxon>
        <taxon>Heteroderinae</taxon>
        <taxon>Heterodera</taxon>
    </lineage>
</organism>
<dbReference type="InterPro" id="IPR003388">
    <property type="entry name" value="Reticulon"/>
</dbReference>